<proteinExistence type="predicted"/>
<keyword evidence="1" id="KW-0472">Membrane</keyword>
<name>A0ABU5QHU5_9BACT</name>
<dbReference type="EMBL" id="JAYFUL010000001">
    <property type="protein sequence ID" value="MEA5256409.1"/>
    <property type="molecule type" value="Genomic_DNA"/>
</dbReference>
<evidence type="ECO:0000256" key="1">
    <source>
        <dbReference type="SAM" id="Phobius"/>
    </source>
</evidence>
<dbReference type="RefSeq" id="WP_323246207.1">
    <property type="nucleotide sequence ID" value="NZ_JAYFUL010000001.1"/>
</dbReference>
<evidence type="ECO:0000313" key="2">
    <source>
        <dbReference type="EMBL" id="MEA5256409.1"/>
    </source>
</evidence>
<gene>
    <name evidence="2" type="ORF">VB264_01355</name>
</gene>
<reference evidence="2 3" key="1">
    <citation type="submission" date="2023-12" db="EMBL/GenBank/DDBJ databases">
        <title>Novel species of the genus Arcicella isolated from rivers.</title>
        <authorList>
            <person name="Lu H."/>
        </authorList>
    </citation>
    <scope>NUCLEOTIDE SEQUENCE [LARGE SCALE GENOMIC DNA]</scope>
    <source>
        <strain evidence="2 3">LMG 21963</strain>
    </source>
</reference>
<accession>A0ABU5QHU5</accession>
<keyword evidence="1" id="KW-0812">Transmembrane</keyword>
<keyword evidence="3" id="KW-1185">Reference proteome</keyword>
<comment type="caution">
    <text evidence="2">The sequence shown here is derived from an EMBL/GenBank/DDBJ whole genome shotgun (WGS) entry which is preliminary data.</text>
</comment>
<feature type="transmembrane region" description="Helical" evidence="1">
    <location>
        <begin position="87"/>
        <end position="103"/>
    </location>
</feature>
<feature type="transmembrane region" description="Helical" evidence="1">
    <location>
        <begin position="58"/>
        <end position="75"/>
    </location>
</feature>
<organism evidence="2 3">
    <name type="scientific">Arcicella aquatica</name>
    <dbReference type="NCBI Taxonomy" id="217141"/>
    <lineage>
        <taxon>Bacteria</taxon>
        <taxon>Pseudomonadati</taxon>
        <taxon>Bacteroidota</taxon>
        <taxon>Cytophagia</taxon>
        <taxon>Cytophagales</taxon>
        <taxon>Flectobacillaceae</taxon>
        <taxon>Arcicella</taxon>
    </lineage>
</organism>
<evidence type="ECO:0000313" key="3">
    <source>
        <dbReference type="Proteomes" id="UP001304671"/>
    </source>
</evidence>
<feature type="transmembrane region" description="Helical" evidence="1">
    <location>
        <begin position="146"/>
        <end position="167"/>
    </location>
</feature>
<feature type="transmembrane region" description="Helical" evidence="1">
    <location>
        <begin position="173"/>
        <end position="196"/>
    </location>
</feature>
<keyword evidence="1" id="KW-1133">Transmembrane helix</keyword>
<sequence length="221" mass="25235">MNIFFDMKKPSIDELHNPNNFSLIESFRIEEMMKFLMRELGVNPNSSNQTKKPLAQKIFFVVLLFIAGGAFGYVIGKQIGQAKVDVWQIAAAFPVLIFILLPIHEGIHGLVFKILGAEKVGFGWTPKSLMVYAYAQKFVMSLKENAIVAVMPFLVISLGLIIALVFIPSYKVLIITTLILHTYGCLGDFILIRYYIKNRHKEMFTYDDIDEEGMSYFFEKD</sequence>
<dbReference type="Pfam" id="PF11667">
    <property type="entry name" value="DUF3267"/>
    <property type="match status" value="1"/>
</dbReference>
<dbReference type="InterPro" id="IPR021683">
    <property type="entry name" value="DUF3267"/>
</dbReference>
<dbReference type="Proteomes" id="UP001304671">
    <property type="component" value="Unassembled WGS sequence"/>
</dbReference>
<protein>
    <submittedName>
        <fullName evidence="2">DUF3267 domain-containing protein</fullName>
    </submittedName>
</protein>